<dbReference type="Gene3D" id="2.120.10.10">
    <property type="match status" value="1"/>
</dbReference>
<evidence type="ECO:0000313" key="3">
    <source>
        <dbReference type="Proteomes" id="UP000435649"/>
    </source>
</evidence>
<dbReference type="AlphaFoldDB" id="A0A844G9H2"/>
<proteinExistence type="predicted"/>
<keyword evidence="3" id="KW-1185">Reference proteome</keyword>
<comment type="caution">
    <text evidence="2">The sequence shown here is derived from an EMBL/GenBank/DDBJ whole genome shotgun (WGS) entry which is preliminary data.</text>
</comment>
<reference evidence="2 3" key="1">
    <citation type="submission" date="2019-08" db="EMBL/GenBank/DDBJ databases">
        <title>In-depth cultivation of the pig gut microbiome towards novel bacterial diversity and tailored functional studies.</title>
        <authorList>
            <person name="Wylensek D."/>
            <person name="Hitch T.C.A."/>
            <person name="Clavel T."/>
        </authorList>
    </citation>
    <scope>NUCLEOTIDE SEQUENCE [LARGE SCALE GENOMIC DNA]</scope>
    <source>
        <strain evidence="2 3">BBE-744-WT-12</strain>
    </source>
</reference>
<name>A0A844G9H2_9BACT</name>
<sequence>MKMKQFSLEPFFPAPIAGRQSAGTRRHQGIPGIEILPSGRLFAVWYGGEIAGEGPGNYVVLAVSTDCGRSWREIQVVAPPASAAASERAFDSTLWLDPAGRLWWFWSQCVAPKLWDIFDGRHGVWASVCDAPDTDSPAWSTPRRIAEGVMMNKPELLADGGWALPTALWSLYPEKIPAEYRPLAYPNLSVSHDNGASFELVTGADVPERWFDEHMMIERQDGSWWLLVRTHYGIGQAFSSDRGKSWHDIGDSGLGGPNSRFAVRRLKSGRLLLVNHQSPLPLPGEKRQTWGGAREKLTAWLSDDDGRSWYGRMMIDERPGVSYPDFTEGSDGFVYCIYDHERLERGEILLARFTEEDVAAGSFVTPGGFTRGVVSAFPAKK</sequence>
<evidence type="ECO:0000259" key="1">
    <source>
        <dbReference type="Pfam" id="PF13088"/>
    </source>
</evidence>
<dbReference type="InterPro" id="IPR011040">
    <property type="entry name" value="Sialidase"/>
</dbReference>
<evidence type="ECO:0000313" key="2">
    <source>
        <dbReference type="EMBL" id="MST99492.1"/>
    </source>
</evidence>
<organism evidence="2 3">
    <name type="scientific">Victivallis lenta</name>
    <dbReference type="NCBI Taxonomy" id="2606640"/>
    <lineage>
        <taxon>Bacteria</taxon>
        <taxon>Pseudomonadati</taxon>
        <taxon>Lentisphaerota</taxon>
        <taxon>Lentisphaeria</taxon>
        <taxon>Victivallales</taxon>
        <taxon>Victivallaceae</taxon>
        <taxon>Victivallis</taxon>
    </lineage>
</organism>
<dbReference type="Pfam" id="PF13088">
    <property type="entry name" value="BNR_2"/>
    <property type="match status" value="1"/>
</dbReference>
<accession>A0A844G9H2</accession>
<dbReference type="SUPFAM" id="SSF50939">
    <property type="entry name" value="Sialidases"/>
    <property type="match status" value="1"/>
</dbReference>
<dbReference type="InterPro" id="IPR036278">
    <property type="entry name" value="Sialidase_sf"/>
</dbReference>
<feature type="domain" description="Sialidase" evidence="1">
    <location>
        <begin position="39"/>
        <end position="336"/>
    </location>
</feature>
<dbReference type="CDD" id="cd15482">
    <property type="entry name" value="Sialidase_non-viral"/>
    <property type="match status" value="1"/>
</dbReference>
<gene>
    <name evidence="2" type="ORF">FYJ85_20910</name>
</gene>
<dbReference type="Proteomes" id="UP000435649">
    <property type="component" value="Unassembled WGS sequence"/>
</dbReference>
<dbReference type="PANTHER" id="PTHR43752:SF2">
    <property type="entry name" value="BNR_ASP-BOX REPEAT FAMILY PROTEIN"/>
    <property type="match status" value="1"/>
</dbReference>
<dbReference type="EMBL" id="VUNS01000038">
    <property type="protein sequence ID" value="MST99492.1"/>
    <property type="molecule type" value="Genomic_DNA"/>
</dbReference>
<protein>
    <submittedName>
        <fullName evidence="2">Exo-alpha-sialidase</fullName>
    </submittedName>
</protein>
<dbReference type="PANTHER" id="PTHR43752">
    <property type="entry name" value="BNR/ASP-BOX REPEAT FAMILY PROTEIN"/>
    <property type="match status" value="1"/>
</dbReference>